<dbReference type="Pfam" id="PF08588">
    <property type="entry name" value="Duc1"/>
    <property type="match status" value="1"/>
</dbReference>
<feature type="compositionally biased region" description="Basic and acidic residues" evidence="1">
    <location>
        <begin position="1"/>
        <end position="14"/>
    </location>
</feature>
<dbReference type="RefSeq" id="XP_002289955.1">
    <property type="nucleotide sequence ID" value="XM_002289919.1"/>
</dbReference>
<keyword evidence="4" id="KW-1185">Reference proteome</keyword>
<organism evidence="3 4">
    <name type="scientific">Thalassiosira pseudonana</name>
    <name type="common">Marine diatom</name>
    <name type="synonym">Cyclotella nana</name>
    <dbReference type="NCBI Taxonomy" id="35128"/>
    <lineage>
        <taxon>Eukaryota</taxon>
        <taxon>Sar</taxon>
        <taxon>Stramenopiles</taxon>
        <taxon>Ochrophyta</taxon>
        <taxon>Bacillariophyta</taxon>
        <taxon>Coscinodiscophyceae</taxon>
        <taxon>Thalassiosirophycidae</taxon>
        <taxon>Thalassiosirales</taxon>
        <taxon>Thalassiosiraceae</taxon>
        <taxon>Thalassiosira</taxon>
    </lineage>
</organism>
<dbReference type="PaxDb" id="35128-Thaps4800"/>
<reference evidence="3 4" key="1">
    <citation type="journal article" date="2004" name="Science">
        <title>The genome of the diatom Thalassiosira pseudonana: ecology, evolution, and metabolism.</title>
        <authorList>
            <person name="Armbrust E.V."/>
            <person name="Berges J.A."/>
            <person name="Bowler C."/>
            <person name="Green B.R."/>
            <person name="Martinez D."/>
            <person name="Putnam N.H."/>
            <person name="Zhou S."/>
            <person name="Allen A.E."/>
            <person name="Apt K.E."/>
            <person name="Bechner M."/>
            <person name="Brzezinski M.A."/>
            <person name="Chaal B.K."/>
            <person name="Chiovitti A."/>
            <person name="Davis A.K."/>
            <person name="Demarest M.S."/>
            <person name="Detter J.C."/>
            <person name="Glavina T."/>
            <person name="Goodstein D."/>
            <person name="Hadi M.Z."/>
            <person name="Hellsten U."/>
            <person name="Hildebrand M."/>
            <person name="Jenkins B.D."/>
            <person name="Jurka J."/>
            <person name="Kapitonov V.V."/>
            <person name="Kroger N."/>
            <person name="Lau W.W."/>
            <person name="Lane T.W."/>
            <person name="Larimer F.W."/>
            <person name="Lippmeier J.C."/>
            <person name="Lucas S."/>
            <person name="Medina M."/>
            <person name="Montsant A."/>
            <person name="Obornik M."/>
            <person name="Parker M.S."/>
            <person name="Palenik B."/>
            <person name="Pazour G.J."/>
            <person name="Richardson P.M."/>
            <person name="Rynearson T.A."/>
            <person name="Saito M.A."/>
            <person name="Schwartz D.C."/>
            <person name="Thamatrakoln K."/>
            <person name="Valentin K."/>
            <person name="Vardi A."/>
            <person name="Wilkerson F.P."/>
            <person name="Rokhsar D.S."/>
        </authorList>
    </citation>
    <scope>NUCLEOTIDE SEQUENCE [LARGE SCALE GENOMIC DNA]</scope>
    <source>
        <strain evidence="3 4">CCMP1335</strain>
    </source>
</reference>
<feature type="region of interest" description="Disordered" evidence="1">
    <location>
        <begin position="1"/>
        <end position="24"/>
    </location>
</feature>
<dbReference type="AlphaFoldDB" id="B8C0B9"/>
<dbReference type="PANTHER" id="PTHR34826">
    <property type="entry name" value="UPF0590 PROTEIN C409.17C"/>
    <property type="match status" value="1"/>
</dbReference>
<dbReference type="OMA" id="KHATPER"/>
<dbReference type="GeneID" id="7451346"/>
<feature type="domain" description="Domain of unknown function at the cortex 1" evidence="2">
    <location>
        <begin position="216"/>
        <end position="528"/>
    </location>
</feature>
<name>B8C0B9_THAPS</name>
<dbReference type="eggNOG" id="ENOG502T6TW">
    <property type="taxonomic scope" value="Eukaryota"/>
</dbReference>
<sequence>MAEDESSVKEKGSDDTYECSSTEESNISGEGVLLSSTVIKVHRKDQLEDYDSVIDYRQHDGCVHLDRSPCSKVDSGCGFDKISLFLSCFDHNQDIYLDDDSEPCTPSPCSKTMRKKASSPRGVDEDLTEIECSLNQPTCEDYVDGSKNSIESLPIQMHLPAVKNTLPHPSDWLQSPLLLLATPGSGTIVRRIRRLADPCYFNSQETSMPSEMNPYTQLPINNGKEAPLHSLAIDFETPSFAGTALFRIRNSDNHRHSKMLSSRDKSEDNNSSDNSSDYFGKYNRKFQLVVRGRFLRQVVMADCMSGLLLDQCLATAGSTNTKSNRQKRKTKADQEGLPPKWVLRSAVKVAGLFSPRMDADLECIRPRIFSPLCSMAQSINVSRNGQDSNSMDISHSEPHPHFSASLVQELKKSLSNTKEGKVTNPVQHRKKAFEAVYDDHIDPSTSVDSPCFDPNKEYTFEFLQHLIDYNDLSLDFGSLIGKIRLGGALRGQPVRVITGALRKNSKQKTGNSPLGMNDLDCLWSFDLWHESLYVEQ</sequence>
<dbReference type="InterPro" id="IPR013897">
    <property type="entry name" value="Duc1"/>
</dbReference>
<dbReference type="HOGENOM" id="CLU_508577_0_0_1"/>
<evidence type="ECO:0000256" key="1">
    <source>
        <dbReference type="SAM" id="MobiDB-lite"/>
    </source>
</evidence>
<gene>
    <name evidence="3" type="ORF">THAPSDRAFT_4800</name>
</gene>
<dbReference type="InParanoid" id="B8C0B9"/>
<dbReference type="Proteomes" id="UP000001449">
    <property type="component" value="Chromosome 4"/>
</dbReference>
<evidence type="ECO:0000313" key="4">
    <source>
        <dbReference type="Proteomes" id="UP000001449"/>
    </source>
</evidence>
<evidence type="ECO:0000259" key="2">
    <source>
        <dbReference type="Pfam" id="PF08588"/>
    </source>
</evidence>
<dbReference type="EMBL" id="CM000641">
    <property type="protein sequence ID" value="EED93492.1"/>
    <property type="molecule type" value="Genomic_DNA"/>
</dbReference>
<reference evidence="3 4" key="2">
    <citation type="journal article" date="2008" name="Nature">
        <title>The Phaeodactylum genome reveals the evolutionary history of diatom genomes.</title>
        <authorList>
            <person name="Bowler C."/>
            <person name="Allen A.E."/>
            <person name="Badger J.H."/>
            <person name="Grimwood J."/>
            <person name="Jabbari K."/>
            <person name="Kuo A."/>
            <person name="Maheswari U."/>
            <person name="Martens C."/>
            <person name="Maumus F."/>
            <person name="Otillar R.P."/>
            <person name="Rayko E."/>
            <person name="Salamov A."/>
            <person name="Vandepoele K."/>
            <person name="Beszteri B."/>
            <person name="Gruber A."/>
            <person name="Heijde M."/>
            <person name="Katinka M."/>
            <person name="Mock T."/>
            <person name="Valentin K."/>
            <person name="Verret F."/>
            <person name="Berges J.A."/>
            <person name="Brownlee C."/>
            <person name="Cadoret J.P."/>
            <person name="Chiovitti A."/>
            <person name="Choi C.J."/>
            <person name="Coesel S."/>
            <person name="De Martino A."/>
            <person name="Detter J.C."/>
            <person name="Durkin C."/>
            <person name="Falciatore A."/>
            <person name="Fournet J."/>
            <person name="Haruta M."/>
            <person name="Huysman M.J."/>
            <person name="Jenkins B.D."/>
            <person name="Jiroutova K."/>
            <person name="Jorgensen R.E."/>
            <person name="Joubert Y."/>
            <person name="Kaplan A."/>
            <person name="Kroger N."/>
            <person name="Kroth P.G."/>
            <person name="La Roche J."/>
            <person name="Lindquist E."/>
            <person name="Lommer M."/>
            <person name="Martin-Jezequel V."/>
            <person name="Lopez P.J."/>
            <person name="Lucas S."/>
            <person name="Mangogna M."/>
            <person name="McGinnis K."/>
            <person name="Medlin L.K."/>
            <person name="Montsant A."/>
            <person name="Oudot-Le Secq M.P."/>
            <person name="Napoli C."/>
            <person name="Obornik M."/>
            <person name="Parker M.S."/>
            <person name="Petit J.L."/>
            <person name="Porcel B.M."/>
            <person name="Poulsen N."/>
            <person name="Robison M."/>
            <person name="Rychlewski L."/>
            <person name="Rynearson T.A."/>
            <person name="Schmutz J."/>
            <person name="Shapiro H."/>
            <person name="Siaut M."/>
            <person name="Stanley M."/>
            <person name="Sussman M.R."/>
            <person name="Taylor A.R."/>
            <person name="Vardi A."/>
            <person name="von Dassow P."/>
            <person name="Vyverman W."/>
            <person name="Willis A."/>
            <person name="Wyrwicz L.S."/>
            <person name="Rokhsar D.S."/>
            <person name="Weissenbach J."/>
            <person name="Armbrust E.V."/>
            <person name="Green B.R."/>
            <person name="Van de Peer Y."/>
            <person name="Grigoriev I.V."/>
        </authorList>
    </citation>
    <scope>NUCLEOTIDE SEQUENCE [LARGE SCALE GENOMIC DNA]</scope>
    <source>
        <strain evidence="3 4">CCMP1335</strain>
    </source>
</reference>
<feature type="region of interest" description="Disordered" evidence="1">
    <location>
        <begin position="254"/>
        <end position="276"/>
    </location>
</feature>
<protein>
    <recommendedName>
        <fullName evidence="2">Domain of unknown function at the cortex 1 domain-containing protein</fullName>
    </recommendedName>
</protein>
<dbReference type="PANTHER" id="PTHR34826:SF2">
    <property type="entry name" value="UPF0590 PROTEIN C409.17C"/>
    <property type="match status" value="1"/>
</dbReference>
<accession>B8C0B9</accession>
<evidence type="ECO:0000313" key="3">
    <source>
        <dbReference type="EMBL" id="EED93492.1"/>
    </source>
</evidence>
<proteinExistence type="predicted"/>
<dbReference type="KEGG" id="tps:THAPSDRAFT_4800"/>